<dbReference type="EMBL" id="JAUYVI010000011">
    <property type="protein sequence ID" value="MDQ7251378.1"/>
    <property type="molecule type" value="Genomic_DNA"/>
</dbReference>
<evidence type="ECO:0000256" key="2">
    <source>
        <dbReference type="ARBA" id="ARBA00023125"/>
    </source>
</evidence>
<dbReference type="PROSITE" id="PS00894">
    <property type="entry name" value="HTH_DEOR_1"/>
    <property type="match status" value="1"/>
</dbReference>
<dbReference type="Gene3D" id="1.10.10.10">
    <property type="entry name" value="Winged helix-like DNA-binding domain superfamily/Winged helix DNA-binding domain"/>
    <property type="match status" value="1"/>
</dbReference>
<keyword evidence="2 5" id="KW-0238">DNA-binding</keyword>
<proteinExistence type="predicted"/>
<dbReference type="InterPro" id="IPR036390">
    <property type="entry name" value="WH_DNA-bd_sf"/>
</dbReference>
<reference evidence="6" key="1">
    <citation type="submission" date="2023-08" db="EMBL/GenBank/DDBJ databases">
        <title>Rhodospirillaceae gen. nov., a novel taxon isolated from the Yangtze River Yuezi River estuary sludge.</title>
        <authorList>
            <person name="Ruan L."/>
        </authorList>
    </citation>
    <scope>NUCLEOTIDE SEQUENCE [LARGE SCALE GENOMIC DNA]</scope>
    <source>
        <strain evidence="6">R-7</strain>
    </source>
</reference>
<keyword evidence="6" id="KW-1185">Reference proteome</keyword>
<feature type="domain" description="HTH deoR-type" evidence="4">
    <location>
        <begin position="9"/>
        <end position="64"/>
    </location>
</feature>
<dbReference type="PANTHER" id="PTHR30363">
    <property type="entry name" value="HTH-TYPE TRANSCRIPTIONAL REGULATOR SRLR-RELATED"/>
    <property type="match status" value="1"/>
</dbReference>
<dbReference type="Pfam" id="PF00455">
    <property type="entry name" value="DeoRC"/>
    <property type="match status" value="1"/>
</dbReference>
<gene>
    <name evidence="5" type="ORF">Q8A70_27075</name>
</gene>
<name>A0ABU0YWS6_9PROT</name>
<evidence type="ECO:0000256" key="1">
    <source>
        <dbReference type="ARBA" id="ARBA00023015"/>
    </source>
</evidence>
<dbReference type="InterPro" id="IPR018356">
    <property type="entry name" value="Tscrpt_reg_HTH_DeoR_CS"/>
</dbReference>
<dbReference type="InterPro" id="IPR014036">
    <property type="entry name" value="DeoR-like_C"/>
</dbReference>
<evidence type="ECO:0000256" key="3">
    <source>
        <dbReference type="ARBA" id="ARBA00023163"/>
    </source>
</evidence>
<dbReference type="SMART" id="SM00420">
    <property type="entry name" value="HTH_DEOR"/>
    <property type="match status" value="1"/>
</dbReference>
<dbReference type="PRINTS" id="PR00037">
    <property type="entry name" value="HTHLACR"/>
</dbReference>
<organism evidence="5 6">
    <name type="scientific">Dongia sedimenti</name>
    <dbReference type="NCBI Taxonomy" id="3064282"/>
    <lineage>
        <taxon>Bacteria</taxon>
        <taxon>Pseudomonadati</taxon>
        <taxon>Pseudomonadota</taxon>
        <taxon>Alphaproteobacteria</taxon>
        <taxon>Rhodospirillales</taxon>
        <taxon>Dongiaceae</taxon>
        <taxon>Dongia</taxon>
    </lineage>
</organism>
<dbReference type="SMART" id="SM01134">
    <property type="entry name" value="DeoRC"/>
    <property type="match status" value="1"/>
</dbReference>
<keyword evidence="1" id="KW-0805">Transcription regulation</keyword>
<dbReference type="RefSeq" id="WP_379961697.1">
    <property type="nucleotide sequence ID" value="NZ_JAUYVI010000011.1"/>
</dbReference>
<dbReference type="SUPFAM" id="SSF46785">
    <property type="entry name" value="Winged helix' DNA-binding domain"/>
    <property type="match status" value="1"/>
</dbReference>
<protein>
    <submittedName>
        <fullName evidence="5">DeoR/GlpR family DNA-binding transcription regulator</fullName>
    </submittedName>
</protein>
<dbReference type="Pfam" id="PF08220">
    <property type="entry name" value="HTH_DeoR"/>
    <property type="match status" value="1"/>
</dbReference>
<comment type="caution">
    <text evidence="5">The sequence shown here is derived from an EMBL/GenBank/DDBJ whole genome shotgun (WGS) entry which is preliminary data.</text>
</comment>
<sequence length="257" mass="28191">MNEMVKLSKKDRQDRILTELRVSTTIRISDLAAELGVSYETIRRDLEEMGQSGLINRTYGGAVVRPFGFEPAWNERFNAMTEERERIAATAASLIEQREVLMIDAGSTTLHFARRLAAEAKNLTIVTNCFAVAMAFSTNPTITVLACPGEYDPHDGSVMGPDTINYLSRFNANRAVIGASGITVEGPNDVHSSAAAVKRAMLQRSQEHIVLLDHSKFDLPNLDVVCPLSDIHRLVTDQAPPPELGAALGKARVEILF</sequence>
<evidence type="ECO:0000313" key="6">
    <source>
        <dbReference type="Proteomes" id="UP001230156"/>
    </source>
</evidence>
<dbReference type="InterPro" id="IPR037171">
    <property type="entry name" value="NagB/RpiA_transferase-like"/>
</dbReference>
<dbReference type="InterPro" id="IPR050313">
    <property type="entry name" value="Carb_Metab_HTH_regulators"/>
</dbReference>
<dbReference type="Gene3D" id="3.40.50.1360">
    <property type="match status" value="1"/>
</dbReference>
<dbReference type="PANTHER" id="PTHR30363:SF44">
    <property type="entry name" value="AGA OPERON TRANSCRIPTIONAL REPRESSOR-RELATED"/>
    <property type="match status" value="1"/>
</dbReference>
<dbReference type="Proteomes" id="UP001230156">
    <property type="component" value="Unassembled WGS sequence"/>
</dbReference>
<dbReference type="InterPro" id="IPR001034">
    <property type="entry name" value="DeoR_HTH"/>
</dbReference>
<dbReference type="PROSITE" id="PS51000">
    <property type="entry name" value="HTH_DEOR_2"/>
    <property type="match status" value="1"/>
</dbReference>
<dbReference type="SUPFAM" id="SSF100950">
    <property type="entry name" value="NagB/RpiA/CoA transferase-like"/>
    <property type="match status" value="1"/>
</dbReference>
<dbReference type="InterPro" id="IPR036388">
    <property type="entry name" value="WH-like_DNA-bd_sf"/>
</dbReference>
<dbReference type="GO" id="GO:0003677">
    <property type="term" value="F:DNA binding"/>
    <property type="evidence" value="ECO:0007669"/>
    <property type="project" value="UniProtKB-KW"/>
</dbReference>
<evidence type="ECO:0000259" key="4">
    <source>
        <dbReference type="PROSITE" id="PS51000"/>
    </source>
</evidence>
<evidence type="ECO:0000313" key="5">
    <source>
        <dbReference type="EMBL" id="MDQ7251378.1"/>
    </source>
</evidence>
<keyword evidence="3" id="KW-0804">Transcription</keyword>
<accession>A0ABU0YWS6</accession>